<protein>
    <recommendedName>
        <fullName evidence="1">Mutator-like transposase domain-containing protein</fullName>
    </recommendedName>
</protein>
<evidence type="ECO:0000259" key="1">
    <source>
        <dbReference type="Pfam" id="PF20700"/>
    </source>
</evidence>
<evidence type="ECO:0000313" key="2">
    <source>
        <dbReference type="EMBL" id="GBN45398.1"/>
    </source>
</evidence>
<dbReference type="Proteomes" id="UP000499080">
    <property type="component" value="Unassembled WGS sequence"/>
</dbReference>
<accession>A0A4Y2P0M0</accession>
<comment type="caution">
    <text evidence="2">The sequence shown here is derived from an EMBL/GenBank/DDBJ whole genome shotgun (WGS) entry which is preliminary data.</text>
</comment>
<evidence type="ECO:0000313" key="3">
    <source>
        <dbReference type="Proteomes" id="UP000499080"/>
    </source>
</evidence>
<proteinExistence type="predicted"/>
<organism evidence="2 3">
    <name type="scientific">Araneus ventricosus</name>
    <name type="common">Orbweaver spider</name>
    <name type="synonym">Epeira ventricosa</name>
    <dbReference type="NCBI Taxonomy" id="182803"/>
    <lineage>
        <taxon>Eukaryota</taxon>
        <taxon>Metazoa</taxon>
        <taxon>Ecdysozoa</taxon>
        <taxon>Arthropoda</taxon>
        <taxon>Chelicerata</taxon>
        <taxon>Arachnida</taxon>
        <taxon>Araneae</taxon>
        <taxon>Araneomorphae</taxon>
        <taxon>Entelegynae</taxon>
        <taxon>Araneoidea</taxon>
        <taxon>Araneidae</taxon>
        <taxon>Araneus</taxon>
    </lineage>
</organism>
<sequence length="97" mass="10419">MYDKEHNVISEAWEKLAYLEMEEAAISEKELAAQCGYVGKSGIPLVTVTVDGSWAKRSYRTNYSSLSGAAAVIGALNRKAALSGNEKQVLCCLCLGS</sequence>
<gene>
    <name evidence="2" type="ORF">AVEN_185232_1</name>
</gene>
<dbReference type="InterPro" id="IPR049012">
    <property type="entry name" value="Mutator_transp_dom"/>
</dbReference>
<dbReference type="Pfam" id="PF20700">
    <property type="entry name" value="Mutator"/>
    <property type="match status" value="1"/>
</dbReference>
<reference evidence="2 3" key="1">
    <citation type="journal article" date="2019" name="Sci. Rep.">
        <title>Orb-weaving spider Araneus ventricosus genome elucidates the spidroin gene catalogue.</title>
        <authorList>
            <person name="Kono N."/>
            <person name="Nakamura H."/>
            <person name="Ohtoshi R."/>
            <person name="Moran D.A.P."/>
            <person name="Shinohara A."/>
            <person name="Yoshida Y."/>
            <person name="Fujiwara M."/>
            <person name="Mori M."/>
            <person name="Tomita M."/>
            <person name="Arakawa K."/>
        </authorList>
    </citation>
    <scope>NUCLEOTIDE SEQUENCE [LARGE SCALE GENOMIC DNA]</scope>
</reference>
<dbReference type="OrthoDB" id="6435442at2759"/>
<keyword evidence="3" id="KW-1185">Reference proteome</keyword>
<name>A0A4Y2P0M0_ARAVE</name>
<dbReference type="AlphaFoldDB" id="A0A4Y2P0M0"/>
<dbReference type="EMBL" id="BGPR01010295">
    <property type="protein sequence ID" value="GBN45398.1"/>
    <property type="molecule type" value="Genomic_DNA"/>
</dbReference>
<feature type="domain" description="Mutator-like transposase" evidence="1">
    <location>
        <begin position="2"/>
        <end position="94"/>
    </location>
</feature>